<sequence length="218" mass="24226">MDVGYQLYPDTDLIETPVTPAVRRSSSVAVVRSDPTTTAVAASRKTGQDPSRPALRPPSSARGGSNSSSNRYSPYSSSSSIFNRIGSYYPDPQETSDPAPSHSTTSSSTSLYDNKICPICLSYWCKVLAVSVEKVKLIILFSNSQKQGLISDGANLRKIKRWLKDEHIILIQYLERKETKFMRLGRNKIVDDKFAKNDPTTILQTEKLHAQLLVLTKI</sequence>
<accession>A0A8X8WYJ3</accession>
<name>A0A8X8WYJ3_SALSN</name>
<protein>
    <submittedName>
        <fullName evidence="2">Uncharacterized protein</fullName>
    </submittedName>
</protein>
<gene>
    <name evidence="2" type="ORF">SASPL_136616</name>
</gene>
<reference evidence="2" key="1">
    <citation type="submission" date="2018-01" db="EMBL/GenBank/DDBJ databases">
        <authorList>
            <person name="Mao J.F."/>
        </authorList>
    </citation>
    <scope>NUCLEOTIDE SEQUENCE</scope>
    <source>
        <strain evidence="2">Huo1</strain>
        <tissue evidence="2">Leaf</tissue>
    </source>
</reference>
<dbReference type="EMBL" id="PNBA02000013">
    <property type="protein sequence ID" value="KAG6404370.1"/>
    <property type="molecule type" value="Genomic_DNA"/>
</dbReference>
<feature type="region of interest" description="Disordered" evidence="1">
    <location>
        <begin position="18"/>
        <end position="110"/>
    </location>
</feature>
<comment type="caution">
    <text evidence="2">The sequence shown here is derived from an EMBL/GenBank/DDBJ whole genome shotgun (WGS) entry which is preliminary data.</text>
</comment>
<dbReference type="AlphaFoldDB" id="A0A8X8WYJ3"/>
<organism evidence="2">
    <name type="scientific">Salvia splendens</name>
    <name type="common">Scarlet sage</name>
    <dbReference type="NCBI Taxonomy" id="180675"/>
    <lineage>
        <taxon>Eukaryota</taxon>
        <taxon>Viridiplantae</taxon>
        <taxon>Streptophyta</taxon>
        <taxon>Embryophyta</taxon>
        <taxon>Tracheophyta</taxon>
        <taxon>Spermatophyta</taxon>
        <taxon>Magnoliopsida</taxon>
        <taxon>eudicotyledons</taxon>
        <taxon>Gunneridae</taxon>
        <taxon>Pentapetalae</taxon>
        <taxon>asterids</taxon>
        <taxon>lamiids</taxon>
        <taxon>Lamiales</taxon>
        <taxon>Lamiaceae</taxon>
        <taxon>Nepetoideae</taxon>
        <taxon>Mentheae</taxon>
        <taxon>Salviinae</taxon>
        <taxon>Salvia</taxon>
        <taxon>Salvia subgen. Calosphace</taxon>
        <taxon>core Calosphace</taxon>
    </lineage>
</organism>
<dbReference type="Proteomes" id="UP000298416">
    <property type="component" value="Unassembled WGS sequence"/>
</dbReference>
<evidence type="ECO:0000313" key="2">
    <source>
        <dbReference type="EMBL" id="KAG6404370.1"/>
    </source>
</evidence>
<evidence type="ECO:0000256" key="1">
    <source>
        <dbReference type="SAM" id="MobiDB-lite"/>
    </source>
</evidence>
<feature type="compositionally biased region" description="Low complexity" evidence="1">
    <location>
        <begin position="50"/>
        <end position="88"/>
    </location>
</feature>
<feature type="compositionally biased region" description="Low complexity" evidence="1">
    <location>
        <begin position="101"/>
        <end position="110"/>
    </location>
</feature>
<evidence type="ECO:0000313" key="3">
    <source>
        <dbReference type="Proteomes" id="UP000298416"/>
    </source>
</evidence>
<proteinExistence type="predicted"/>
<reference evidence="2" key="2">
    <citation type="submission" date="2020-08" db="EMBL/GenBank/DDBJ databases">
        <title>Plant Genome Project.</title>
        <authorList>
            <person name="Zhang R.-G."/>
        </authorList>
    </citation>
    <scope>NUCLEOTIDE SEQUENCE</scope>
    <source>
        <strain evidence="2">Huo1</strain>
        <tissue evidence="2">Leaf</tissue>
    </source>
</reference>
<keyword evidence="3" id="KW-1185">Reference proteome</keyword>
<feature type="compositionally biased region" description="Low complexity" evidence="1">
    <location>
        <begin position="21"/>
        <end position="33"/>
    </location>
</feature>